<keyword evidence="7" id="KW-1185">Reference proteome</keyword>
<evidence type="ECO:0000256" key="3">
    <source>
        <dbReference type="ARBA" id="ARBA00023125"/>
    </source>
</evidence>
<protein>
    <submittedName>
        <fullName evidence="6">D-malate degradation protein R</fullName>
    </submittedName>
</protein>
<dbReference type="CDD" id="cd08422">
    <property type="entry name" value="PBP2_CrgA_like"/>
    <property type="match status" value="1"/>
</dbReference>
<dbReference type="GO" id="GO:0003700">
    <property type="term" value="F:DNA-binding transcription factor activity"/>
    <property type="evidence" value="ECO:0007669"/>
    <property type="project" value="InterPro"/>
</dbReference>
<dbReference type="Pfam" id="PF03466">
    <property type="entry name" value="LysR_substrate"/>
    <property type="match status" value="1"/>
</dbReference>
<dbReference type="SUPFAM" id="SSF53850">
    <property type="entry name" value="Periplasmic binding protein-like II"/>
    <property type="match status" value="1"/>
</dbReference>
<evidence type="ECO:0000259" key="5">
    <source>
        <dbReference type="PROSITE" id="PS50931"/>
    </source>
</evidence>
<dbReference type="STRING" id="1715692.RUE5091_02604"/>
<organism evidence="6 7">
    <name type="scientific">Ruegeria denitrificans</name>
    <dbReference type="NCBI Taxonomy" id="1715692"/>
    <lineage>
        <taxon>Bacteria</taxon>
        <taxon>Pseudomonadati</taxon>
        <taxon>Pseudomonadota</taxon>
        <taxon>Alphaproteobacteria</taxon>
        <taxon>Rhodobacterales</taxon>
        <taxon>Roseobacteraceae</taxon>
        <taxon>Ruegeria</taxon>
    </lineage>
</organism>
<sequence length="295" mass="32593">MTQKAELEILLAVVDHGSFSAAARALGLTPSAVGKRVYQLEQRLRVPLLVRSTRRMTLTEAGQRYAEEARDILTRLTALEEDIADDTGNLRGPISLTSSAALGQLHVVPLVIEFMELNPEVEIEMLLTDKIVDLVAEGFDIAVRSGVLPDSSLVSRKLMNNRRLLCASPIYLERFGTPRQPQELTAHKCLCLTREKQLSDWGFTRTVSGISRLGPGFSCNSLEALRAACCAGRGIAWLPEFLVAHDVQTGRLRSILQGHVEPDAGGGVYILRPEMSYLPRRVRALIDFLADRFTD</sequence>
<comment type="similarity">
    <text evidence="1">Belongs to the LysR transcriptional regulatory family.</text>
</comment>
<evidence type="ECO:0000256" key="2">
    <source>
        <dbReference type="ARBA" id="ARBA00023015"/>
    </source>
</evidence>
<dbReference type="InterPro" id="IPR005119">
    <property type="entry name" value="LysR_subst-bd"/>
</dbReference>
<dbReference type="Pfam" id="PF00126">
    <property type="entry name" value="HTH_1"/>
    <property type="match status" value="1"/>
</dbReference>
<dbReference type="PANTHER" id="PTHR30537">
    <property type="entry name" value="HTH-TYPE TRANSCRIPTIONAL REGULATOR"/>
    <property type="match status" value="1"/>
</dbReference>
<dbReference type="InterPro" id="IPR058163">
    <property type="entry name" value="LysR-type_TF_proteobact-type"/>
</dbReference>
<gene>
    <name evidence="6" type="primary">dmlR_5</name>
    <name evidence="6" type="ORF">RUE5091_02604</name>
</gene>
<dbReference type="PROSITE" id="PS50931">
    <property type="entry name" value="HTH_LYSR"/>
    <property type="match status" value="1"/>
</dbReference>
<evidence type="ECO:0000313" key="6">
    <source>
        <dbReference type="EMBL" id="CUK04241.1"/>
    </source>
</evidence>
<feature type="domain" description="HTH lysR-type" evidence="5">
    <location>
        <begin position="1"/>
        <end position="59"/>
    </location>
</feature>
<evidence type="ECO:0000313" key="7">
    <source>
        <dbReference type="Proteomes" id="UP000051260"/>
    </source>
</evidence>
<keyword evidence="2" id="KW-0805">Transcription regulation</keyword>
<dbReference type="InterPro" id="IPR036390">
    <property type="entry name" value="WH_DNA-bd_sf"/>
</dbReference>
<proteinExistence type="inferred from homology"/>
<keyword evidence="3" id="KW-0238">DNA-binding</keyword>
<dbReference type="GO" id="GO:0003677">
    <property type="term" value="F:DNA binding"/>
    <property type="evidence" value="ECO:0007669"/>
    <property type="project" value="UniProtKB-KW"/>
</dbReference>
<dbReference type="InterPro" id="IPR000847">
    <property type="entry name" value="LysR_HTH_N"/>
</dbReference>
<dbReference type="PANTHER" id="PTHR30537:SF5">
    <property type="entry name" value="HTH-TYPE TRANSCRIPTIONAL ACTIVATOR TTDR-RELATED"/>
    <property type="match status" value="1"/>
</dbReference>
<dbReference type="Gene3D" id="3.40.190.290">
    <property type="match status" value="1"/>
</dbReference>
<dbReference type="Gene3D" id="1.10.10.10">
    <property type="entry name" value="Winged helix-like DNA-binding domain superfamily/Winged helix DNA-binding domain"/>
    <property type="match status" value="1"/>
</dbReference>
<dbReference type="AlphaFoldDB" id="A0A0P1IBY1"/>
<keyword evidence="4" id="KW-0804">Transcription</keyword>
<dbReference type="EMBL" id="CYUD01000007">
    <property type="protein sequence ID" value="CUK04241.1"/>
    <property type="molecule type" value="Genomic_DNA"/>
</dbReference>
<reference evidence="7" key="1">
    <citation type="submission" date="2015-09" db="EMBL/GenBank/DDBJ databases">
        <authorList>
            <person name="Rodrigo-Torres L."/>
            <person name="Arahal D.R."/>
        </authorList>
    </citation>
    <scope>NUCLEOTIDE SEQUENCE [LARGE SCALE GENOMIC DNA]</scope>
    <source>
        <strain evidence="7">CECT 5091</strain>
    </source>
</reference>
<dbReference type="SUPFAM" id="SSF46785">
    <property type="entry name" value="Winged helix' DNA-binding domain"/>
    <property type="match status" value="1"/>
</dbReference>
<dbReference type="InterPro" id="IPR036388">
    <property type="entry name" value="WH-like_DNA-bd_sf"/>
</dbReference>
<evidence type="ECO:0000256" key="4">
    <source>
        <dbReference type="ARBA" id="ARBA00023163"/>
    </source>
</evidence>
<dbReference type="RefSeq" id="WP_058282291.1">
    <property type="nucleotide sequence ID" value="NZ_CYUD01000007.1"/>
</dbReference>
<accession>A0A0P1IBY1</accession>
<dbReference type="OrthoDB" id="9813056at2"/>
<dbReference type="FunFam" id="1.10.10.10:FF:000001">
    <property type="entry name" value="LysR family transcriptional regulator"/>
    <property type="match status" value="1"/>
</dbReference>
<evidence type="ECO:0000256" key="1">
    <source>
        <dbReference type="ARBA" id="ARBA00009437"/>
    </source>
</evidence>
<dbReference type="Proteomes" id="UP000051260">
    <property type="component" value="Unassembled WGS sequence"/>
</dbReference>
<name>A0A0P1IBY1_9RHOB</name>